<accession>A0A845LWE7</accession>
<organism evidence="3 4">
    <name type="scientific">Maritimibacter harenae</name>
    <dbReference type="NCBI Taxonomy" id="2606218"/>
    <lineage>
        <taxon>Bacteria</taxon>
        <taxon>Pseudomonadati</taxon>
        <taxon>Pseudomonadota</taxon>
        <taxon>Alphaproteobacteria</taxon>
        <taxon>Rhodobacterales</taxon>
        <taxon>Roseobacteraceae</taxon>
        <taxon>Maritimibacter</taxon>
    </lineage>
</organism>
<dbReference type="Pfam" id="PF00378">
    <property type="entry name" value="ECH_1"/>
    <property type="match status" value="1"/>
</dbReference>
<dbReference type="Proteomes" id="UP000467322">
    <property type="component" value="Unassembled WGS sequence"/>
</dbReference>
<comment type="similarity">
    <text evidence="1 2">Belongs to the enoyl-CoA hydratase/isomerase family.</text>
</comment>
<dbReference type="AlphaFoldDB" id="A0A845LWE7"/>
<dbReference type="PANTHER" id="PTHR43459">
    <property type="entry name" value="ENOYL-COA HYDRATASE"/>
    <property type="match status" value="1"/>
</dbReference>
<reference evidence="3 4" key="1">
    <citation type="submission" date="2019-12" db="EMBL/GenBank/DDBJ databases">
        <title>Maritimibacter sp. nov. sp. isolated from sea sand.</title>
        <authorList>
            <person name="Kim J."/>
            <person name="Jeong S.E."/>
            <person name="Jung H.S."/>
            <person name="Jeon C.O."/>
        </authorList>
    </citation>
    <scope>NUCLEOTIDE SEQUENCE [LARGE SCALE GENOMIC DNA]</scope>
    <source>
        <strain evidence="3 4">DP07</strain>
    </source>
</reference>
<keyword evidence="4" id="KW-1185">Reference proteome</keyword>
<dbReference type="InterPro" id="IPR029045">
    <property type="entry name" value="ClpP/crotonase-like_dom_sf"/>
</dbReference>
<proteinExistence type="inferred from homology"/>
<comment type="caution">
    <text evidence="3">The sequence shown here is derived from an EMBL/GenBank/DDBJ whole genome shotgun (WGS) entry which is preliminary data.</text>
</comment>
<dbReference type="EMBL" id="WTUX01000003">
    <property type="protein sequence ID" value="MZR11676.1"/>
    <property type="molecule type" value="Genomic_DNA"/>
</dbReference>
<evidence type="ECO:0000256" key="1">
    <source>
        <dbReference type="ARBA" id="ARBA00005254"/>
    </source>
</evidence>
<evidence type="ECO:0000313" key="3">
    <source>
        <dbReference type="EMBL" id="MZR11676.1"/>
    </source>
</evidence>
<dbReference type="InterPro" id="IPR001753">
    <property type="entry name" value="Enoyl-CoA_hydra/iso"/>
</dbReference>
<dbReference type="CDD" id="cd06558">
    <property type="entry name" value="crotonase-like"/>
    <property type="match status" value="1"/>
</dbReference>
<name>A0A845LWE7_9RHOB</name>
<dbReference type="GO" id="GO:0003824">
    <property type="term" value="F:catalytic activity"/>
    <property type="evidence" value="ECO:0007669"/>
    <property type="project" value="InterPro"/>
</dbReference>
<dbReference type="InterPro" id="IPR018376">
    <property type="entry name" value="Enoyl-CoA_hyd/isom_CS"/>
</dbReference>
<evidence type="ECO:0000313" key="4">
    <source>
        <dbReference type="Proteomes" id="UP000467322"/>
    </source>
</evidence>
<dbReference type="Gene3D" id="3.90.226.10">
    <property type="entry name" value="2-enoyl-CoA Hydratase, Chain A, domain 1"/>
    <property type="match status" value="1"/>
</dbReference>
<evidence type="ECO:0008006" key="5">
    <source>
        <dbReference type="Google" id="ProtNLM"/>
    </source>
</evidence>
<dbReference type="SUPFAM" id="SSF52096">
    <property type="entry name" value="ClpP/crotonase"/>
    <property type="match status" value="1"/>
</dbReference>
<dbReference type="Gene3D" id="1.10.12.10">
    <property type="entry name" value="Lyase 2-enoyl-coa Hydratase, Chain A, domain 2"/>
    <property type="match status" value="1"/>
</dbReference>
<gene>
    <name evidence="3" type="ORF">GQE99_01385</name>
</gene>
<sequence length="272" mass="27909">MRGTSDITIDRLGDVCRIAINRPSSRNALRRETFEALRSALADLAEEGAARALILTGTGDAFCAGADLSDPMMGADLAPEDRAAACEAALGGLMNGLVRDLRDAPFPIIGAVNGIAAGGGVGLALAADLTIAATGADFIMTFTPKLGLVPDLGLSWHLAHRLGRSRAMGLVLTGARLSATEAKDLGLIWSVVDADGLEAQALELAQTLAAGPTGAQVTARRLLDGAITRDLDAQLDAEAAAQASLVGSDDAIEALTAFAERRPPNFRKSSPG</sequence>
<dbReference type="InterPro" id="IPR014748">
    <property type="entry name" value="Enoyl-CoA_hydra_C"/>
</dbReference>
<evidence type="ECO:0000256" key="2">
    <source>
        <dbReference type="RuleBase" id="RU003707"/>
    </source>
</evidence>
<dbReference type="PROSITE" id="PS00166">
    <property type="entry name" value="ENOYL_COA_HYDRATASE"/>
    <property type="match status" value="1"/>
</dbReference>
<protein>
    <recommendedName>
        <fullName evidence="5">Enoyl-CoA hydratase</fullName>
    </recommendedName>
</protein>
<dbReference type="RefSeq" id="WP_161349803.1">
    <property type="nucleotide sequence ID" value="NZ_WTUX01000003.1"/>
</dbReference>
<dbReference type="PANTHER" id="PTHR43459:SF1">
    <property type="entry name" value="EG:BACN32G11.4 PROTEIN"/>
    <property type="match status" value="1"/>
</dbReference>